<feature type="region of interest" description="Disordered" evidence="1">
    <location>
        <begin position="1"/>
        <end position="53"/>
    </location>
</feature>
<accession>A0AAE1DHS9</accession>
<keyword evidence="3" id="KW-1185">Reference proteome</keyword>
<dbReference type="Proteomes" id="UP001283361">
    <property type="component" value="Unassembled WGS sequence"/>
</dbReference>
<feature type="compositionally biased region" description="Polar residues" evidence="1">
    <location>
        <begin position="7"/>
        <end position="16"/>
    </location>
</feature>
<proteinExistence type="predicted"/>
<evidence type="ECO:0000313" key="3">
    <source>
        <dbReference type="Proteomes" id="UP001283361"/>
    </source>
</evidence>
<gene>
    <name evidence="2" type="ORF">RRG08_042320</name>
</gene>
<dbReference type="EMBL" id="JAWDGP010003776">
    <property type="protein sequence ID" value="KAK3771076.1"/>
    <property type="molecule type" value="Genomic_DNA"/>
</dbReference>
<evidence type="ECO:0000313" key="2">
    <source>
        <dbReference type="EMBL" id="KAK3771076.1"/>
    </source>
</evidence>
<organism evidence="2 3">
    <name type="scientific">Elysia crispata</name>
    <name type="common">lettuce slug</name>
    <dbReference type="NCBI Taxonomy" id="231223"/>
    <lineage>
        <taxon>Eukaryota</taxon>
        <taxon>Metazoa</taxon>
        <taxon>Spiralia</taxon>
        <taxon>Lophotrochozoa</taxon>
        <taxon>Mollusca</taxon>
        <taxon>Gastropoda</taxon>
        <taxon>Heterobranchia</taxon>
        <taxon>Euthyneura</taxon>
        <taxon>Panpulmonata</taxon>
        <taxon>Sacoglossa</taxon>
        <taxon>Placobranchoidea</taxon>
        <taxon>Plakobranchidae</taxon>
        <taxon>Elysia</taxon>
    </lineage>
</organism>
<evidence type="ECO:0000256" key="1">
    <source>
        <dbReference type="SAM" id="MobiDB-lite"/>
    </source>
</evidence>
<sequence>MEEDNVNGGSLPSRRTSGVAGRFGAPPHTHHQKMEEDNVNGGSSLSIRTSGVAGRDLVPHQTAITSRWRRIMLMEEVYLPRGPLGWLGEIWFPTTHPPPRDGRG</sequence>
<reference evidence="2" key="1">
    <citation type="journal article" date="2023" name="G3 (Bethesda)">
        <title>A reference genome for the long-term kleptoplast-retaining sea slug Elysia crispata morphotype clarki.</title>
        <authorList>
            <person name="Eastman K.E."/>
            <person name="Pendleton A.L."/>
            <person name="Shaikh M.A."/>
            <person name="Suttiyut T."/>
            <person name="Ogas R."/>
            <person name="Tomko P."/>
            <person name="Gavelis G."/>
            <person name="Widhalm J.R."/>
            <person name="Wisecaver J.H."/>
        </authorList>
    </citation>
    <scope>NUCLEOTIDE SEQUENCE</scope>
    <source>
        <strain evidence="2">ECLA1</strain>
    </source>
</reference>
<protein>
    <submittedName>
        <fullName evidence="2">Uncharacterized protein</fullName>
    </submittedName>
</protein>
<name>A0AAE1DHS9_9GAST</name>
<dbReference type="AlphaFoldDB" id="A0AAE1DHS9"/>
<feature type="compositionally biased region" description="Polar residues" evidence="1">
    <location>
        <begin position="40"/>
        <end position="49"/>
    </location>
</feature>
<comment type="caution">
    <text evidence="2">The sequence shown here is derived from an EMBL/GenBank/DDBJ whole genome shotgun (WGS) entry which is preliminary data.</text>
</comment>